<gene>
    <name evidence="4" type="ordered locus">Glov_1956</name>
</gene>
<evidence type="ECO:0000313" key="5">
    <source>
        <dbReference type="Proteomes" id="UP000002420"/>
    </source>
</evidence>
<dbReference type="KEGG" id="glo:Glov_1956"/>
<dbReference type="EMBL" id="CP001089">
    <property type="protein sequence ID" value="ACD95672.1"/>
    <property type="molecule type" value="Genomic_DNA"/>
</dbReference>
<dbReference type="STRING" id="398767.Glov_1956"/>
<dbReference type="Pfam" id="PF00534">
    <property type="entry name" value="Glycos_transf_1"/>
    <property type="match status" value="1"/>
</dbReference>
<dbReference type="CAZy" id="GT4">
    <property type="family name" value="Glycosyltransferase Family 4"/>
</dbReference>
<evidence type="ECO:0000256" key="1">
    <source>
        <dbReference type="ARBA" id="ARBA00022679"/>
    </source>
</evidence>
<dbReference type="InterPro" id="IPR001296">
    <property type="entry name" value="Glyco_trans_1"/>
</dbReference>
<name>B3E2L5_TRIL1</name>
<dbReference type="eggNOG" id="COG0438">
    <property type="taxonomic scope" value="Bacteria"/>
</dbReference>
<dbReference type="AlphaFoldDB" id="B3E2L5"/>
<keyword evidence="1 4" id="KW-0808">Transferase</keyword>
<proteinExistence type="predicted"/>
<dbReference type="CDD" id="cd03809">
    <property type="entry name" value="GT4_MtfB-like"/>
    <property type="match status" value="1"/>
</dbReference>
<accession>B3E2L5</accession>
<reference evidence="4 5" key="1">
    <citation type="submission" date="2008-05" db="EMBL/GenBank/DDBJ databases">
        <title>Complete sequence of chromosome of Geobacter lovleyi SZ.</title>
        <authorList>
            <consortium name="US DOE Joint Genome Institute"/>
            <person name="Lucas S."/>
            <person name="Copeland A."/>
            <person name="Lapidus A."/>
            <person name="Glavina del Rio T."/>
            <person name="Dalin E."/>
            <person name="Tice H."/>
            <person name="Bruce D."/>
            <person name="Goodwin L."/>
            <person name="Pitluck S."/>
            <person name="Chertkov O."/>
            <person name="Meincke L."/>
            <person name="Brettin T."/>
            <person name="Detter J.C."/>
            <person name="Han C."/>
            <person name="Tapia R."/>
            <person name="Kuske C.R."/>
            <person name="Schmutz J."/>
            <person name="Larimer F."/>
            <person name="Land M."/>
            <person name="Hauser L."/>
            <person name="Kyrpides N."/>
            <person name="Mikhailova N."/>
            <person name="Sung Y."/>
            <person name="Fletcher K.E."/>
            <person name="Ritalahti K.M."/>
            <person name="Loeffler F.E."/>
            <person name="Richardson P."/>
        </authorList>
    </citation>
    <scope>NUCLEOTIDE SEQUENCE [LARGE SCALE GENOMIC DNA]</scope>
    <source>
        <strain evidence="5">ATCC BAA-1151 / DSM 17278 / SZ</strain>
    </source>
</reference>
<evidence type="ECO:0000313" key="4">
    <source>
        <dbReference type="EMBL" id="ACD95672.1"/>
    </source>
</evidence>
<protein>
    <submittedName>
        <fullName evidence="4">Glycosyl transferase group 1</fullName>
    </submittedName>
</protein>
<dbReference type="Pfam" id="PF13439">
    <property type="entry name" value="Glyco_transf_4"/>
    <property type="match status" value="1"/>
</dbReference>
<dbReference type="PANTHER" id="PTHR46401">
    <property type="entry name" value="GLYCOSYLTRANSFERASE WBBK-RELATED"/>
    <property type="match status" value="1"/>
</dbReference>
<dbReference type="GO" id="GO:0009103">
    <property type="term" value="P:lipopolysaccharide biosynthetic process"/>
    <property type="evidence" value="ECO:0007669"/>
    <property type="project" value="TreeGrafter"/>
</dbReference>
<organism evidence="4 5">
    <name type="scientific">Trichlorobacter lovleyi (strain ATCC BAA-1151 / DSM 17278 / SZ)</name>
    <name type="common">Geobacter lovleyi</name>
    <dbReference type="NCBI Taxonomy" id="398767"/>
    <lineage>
        <taxon>Bacteria</taxon>
        <taxon>Pseudomonadati</taxon>
        <taxon>Thermodesulfobacteriota</taxon>
        <taxon>Desulfuromonadia</taxon>
        <taxon>Geobacterales</taxon>
        <taxon>Geobacteraceae</taxon>
        <taxon>Trichlorobacter</taxon>
    </lineage>
</organism>
<feature type="domain" description="Glycosyl transferase family 1" evidence="2">
    <location>
        <begin position="197"/>
        <end position="358"/>
    </location>
</feature>
<dbReference type="PANTHER" id="PTHR46401:SF2">
    <property type="entry name" value="GLYCOSYLTRANSFERASE WBBK-RELATED"/>
    <property type="match status" value="1"/>
</dbReference>
<sequence length="382" mass="43520">MRICINGLYFMPGVMGGAETYLNGLLHHLPSVAPGDAFTLLLGSECYGKMTFPKRVNVSQQKTLTKPDPRWYLNLLLTAALHTDFHSRIMKQCDADVVHYPFTVLFPPVSHKPTVLTFHDMQQEFYPAFFSLKERLYRARTYRNSAQRATRIIAISQHVKQCLVDRYRIQPEKIDVVYNGCNQNFRVIDDNETLQKIREKYKLKRPFMFYPAASWPHKNHVRLLDALALLVQQKCFDGQLVLTGIGKDQNATIFKRIKTLGLENHVTVLGYLPYNDLPYIYNFARMLVFPSLFEGFGIPLVEAMACGCPVLASNCTAIPEVIANAGALFDPTSIEDMSDLIWKLWHDEPKLLAMKQAGLLRAQSFTWEQTAAATMAVYQKSA</sequence>
<evidence type="ECO:0000259" key="2">
    <source>
        <dbReference type="Pfam" id="PF00534"/>
    </source>
</evidence>
<dbReference type="InterPro" id="IPR028098">
    <property type="entry name" value="Glyco_trans_4-like_N"/>
</dbReference>
<dbReference type="Proteomes" id="UP000002420">
    <property type="component" value="Chromosome"/>
</dbReference>
<keyword evidence="5" id="KW-1185">Reference proteome</keyword>
<dbReference type="Gene3D" id="3.40.50.2000">
    <property type="entry name" value="Glycogen Phosphorylase B"/>
    <property type="match status" value="2"/>
</dbReference>
<dbReference type="HOGENOM" id="CLU_009583_27_6_7"/>
<dbReference type="SUPFAM" id="SSF53756">
    <property type="entry name" value="UDP-Glycosyltransferase/glycogen phosphorylase"/>
    <property type="match status" value="1"/>
</dbReference>
<dbReference type="OrthoDB" id="9767517at2"/>
<dbReference type="GO" id="GO:0016757">
    <property type="term" value="F:glycosyltransferase activity"/>
    <property type="evidence" value="ECO:0007669"/>
    <property type="project" value="InterPro"/>
</dbReference>
<feature type="domain" description="Glycosyltransferase subfamily 4-like N-terminal" evidence="3">
    <location>
        <begin position="15"/>
        <end position="182"/>
    </location>
</feature>
<evidence type="ECO:0000259" key="3">
    <source>
        <dbReference type="Pfam" id="PF13439"/>
    </source>
</evidence>